<name>A0ACB8TFF3_9AGAM</name>
<dbReference type="Proteomes" id="UP000814140">
    <property type="component" value="Unassembled WGS sequence"/>
</dbReference>
<evidence type="ECO:0000313" key="1">
    <source>
        <dbReference type="EMBL" id="KAI0067186.1"/>
    </source>
</evidence>
<evidence type="ECO:0000313" key="2">
    <source>
        <dbReference type="Proteomes" id="UP000814140"/>
    </source>
</evidence>
<accession>A0ACB8TFF3</accession>
<keyword evidence="2" id="KW-1185">Reference proteome</keyword>
<reference evidence="1" key="2">
    <citation type="journal article" date="2022" name="New Phytol.">
        <title>Evolutionary transition to the ectomycorrhizal habit in the genomes of a hyperdiverse lineage of mushroom-forming fungi.</title>
        <authorList>
            <person name="Looney B."/>
            <person name="Miyauchi S."/>
            <person name="Morin E."/>
            <person name="Drula E."/>
            <person name="Courty P.E."/>
            <person name="Kohler A."/>
            <person name="Kuo A."/>
            <person name="LaButti K."/>
            <person name="Pangilinan J."/>
            <person name="Lipzen A."/>
            <person name="Riley R."/>
            <person name="Andreopoulos W."/>
            <person name="He G."/>
            <person name="Johnson J."/>
            <person name="Nolan M."/>
            <person name="Tritt A."/>
            <person name="Barry K.W."/>
            <person name="Grigoriev I.V."/>
            <person name="Nagy L.G."/>
            <person name="Hibbett D."/>
            <person name="Henrissat B."/>
            <person name="Matheny P.B."/>
            <person name="Labbe J."/>
            <person name="Martin F.M."/>
        </authorList>
    </citation>
    <scope>NUCLEOTIDE SEQUENCE</scope>
    <source>
        <strain evidence="1">HHB10654</strain>
    </source>
</reference>
<dbReference type="EMBL" id="MU277190">
    <property type="protein sequence ID" value="KAI0067186.1"/>
    <property type="molecule type" value="Genomic_DNA"/>
</dbReference>
<organism evidence="1 2">
    <name type="scientific">Artomyces pyxidatus</name>
    <dbReference type="NCBI Taxonomy" id="48021"/>
    <lineage>
        <taxon>Eukaryota</taxon>
        <taxon>Fungi</taxon>
        <taxon>Dikarya</taxon>
        <taxon>Basidiomycota</taxon>
        <taxon>Agaricomycotina</taxon>
        <taxon>Agaricomycetes</taxon>
        <taxon>Russulales</taxon>
        <taxon>Auriscalpiaceae</taxon>
        <taxon>Artomyces</taxon>
    </lineage>
</organism>
<comment type="caution">
    <text evidence="1">The sequence shown here is derived from an EMBL/GenBank/DDBJ whole genome shotgun (WGS) entry which is preliminary data.</text>
</comment>
<proteinExistence type="predicted"/>
<sequence length="603" mass="66195">MFQTPPPASGSRTLATNALRKAGLMDRDERMRDASDKPGGRKGSSKFRSHQPRLATALGKQQPASLGRKTTLATRIAGPSSEPLSIRGAARPTAAGRVRRNAISINGGKALPGVRPPIGNQLEVWRQFVQKRWDPESRFLNLERMSEDDIVKRSHVIPPGMAGSTGKEAAVIFKLAAQLKPPVRTVSLANNGLHSTHPIASIAHYLPNLANLSLENNNLRVWKDIDSLSQLTDKKDKLGKLRELILLGNPIRDLEYQNNRSDSYKNNIMRRFPTLDMLDKEPVTKISFDAPEASQATEPPIGPRPAAKVFPAEMRPSFVFGFDPAITTAFLGRFFQLFDTQRAALIDAYHESATFSFQANTSIPVRARIQGFQHSLPNQRNLEWSKWLGAGSRNLSRVAGAVDKMLKSMHVGREDAVKTMMSLPSTKHDIVGSPEKFLIDAWPITQGEKTTLFVSIHGQFTEEPAGGIRSFDRSFVLAPAMEGSRAKAGGWDVEVLSDQLVIRAYSSHEAWTPGPLLVQAPLPAAAPGPPASVNIVQQMPPDMQALLATIPEPQRSQVVEVCQRTRLNVQFAVDCLQGNSWVVDAAIANFEQVKTTLGRDAFL</sequence>
<reference evidence="1" key="1">
    <citation type="submission" date="2021-03" db="EMBL/GenBank/DDBJ databases">
        <authorList>
            <consortium name="DOE Joint Genome Institute"/>
            <person name="Ahrendt S."/>
            <person name="Looney B.P."/>
            <person name="Miyauchi S."/>
            <person name="Morin E."/>
            <person name="Drula E."/>
            <person name="Courty P.E."/>
            <person name="Chicoki N."/>
            <person name="Fauchery L."/>
            <person name="Kohler A."/>
            <person name="Kuo A."/>
            <person name="Labutti K."/>
            <person name="Pangilinan J."/>
            <person name="Lipzen A."/>
            <person name="Riley R."/>
            <person name="Andreopoulos W."/>
            <person name="He G."/>
            <person name="Johnson J."/>
            <person name="Barry K.W."/>
            <person name="Grigoriev I.V."/>
            <person name="Nagy L."/>
            <person name="Hibbett D."/>
            <person name="Henrissat B."/>
            <person name="Matheny P.B."/>
            <person name="Labbe J."/>
            <person name="Martin F."/>
        </authorList>
    </citation>
    <scope>NUCLEOTIDE SEQUENCE</scope>
    <source>
        <strain evidence="1">HHB10654</strain>
    </source>
</reference>
<gene>
    <name evidence="1" type="ORF">BV25DRAFT_1795536</name>
</gene>
<protein>
    <submittedName>
        <fullName evidence="1">NTF2-like protein</fullName>
    </submittedName>
</protein>